<evidence type="ECO:0000256" key="5">
    <source>
        <dbReference type="ARBA" id="ARBA00022989"/>
    </source>
</evidence>
<dbReference type="CAZy" id="GT2">
    <property type="family name" value="Glycosyltransferase Family 2"/>
</dbReference>
<name>A4WS68_CERS5</name>
<gene>
    <name evidence="10" type="ordered locus">Rsph17025_1333</name>
</gene>
<evidence type="ECO:0000256" key="4">
    <source>
        <dbReference type="ARBA" id="ARBA00022692"/>
    </source>
</evidence>
<feature type="transmembrane region" description="Helical" evidence="8">
    <location>
        <begin position="491"/>
        <end position="509"/>
    </location>
</feature>
<evidence type="ECO:0000256" key="2">
    <source>
        <dbReference type="ARBA" id="ARBA00022676"/>
    </source>
</evidence>
<dbReference type="eggNOG" id="COG1215">
    <property type="taxonomic scope" value="Bacteria"/>
</dbReference>
<dbReference type="InterPro" id="IPR050321">
    <property type="entry name" value="Glycosyltr_2/OpgH_subfam"/>
</dbReference>
<feature type="compositionally biased region" description="Basic residues" evidence="7">
    <location>
        <begin position="1"/>
        <end position="14"/>
    </location>
</feature>
<dbReference type="HOGENOM" id="CLU_026225_0_0_5"/>
<dbReference type="KEGG" id="rsq:Rsph17025_1333"/>
<proteinExistence type="predicted"/>
<dbReference type="AlphaFoldDB" id="A4WS68"/>
<evidence type="ECO:0000256" key="7">
    <source>
        <dbReference type="SAM" id="MobiDB-lite"/>
    </source>
</evidence>
<comment type="subcellular location">
    <subcellularLocation>
        <location evidence="1">Membrane</location>
        <topology evidence="1">Multi-pass membrane protein</topology>
    </subcellularLocation>
</comment>
<dbReference type="STRING" id="349102.Rsph17025_1333"/>
<evidence type="ECO:0000256" key="6">
    <source>
        <dbReference type="ARBA" id="ARBA00023136"/>
    </source>
</evidence>
<dbReference type="GO" id="GO:0016758">
    <property type="term" value="F:hexosyltransferase activity"/>
    <property type="evidence" value="ECO:0007669"/>
    <property type="project" value="TreeGrafter"/>
</dbReference>
<feature type="transmembrane region" description="Helical" evidence="8">
    <location>
        <begin position="68"/>
        <end position="96"/>
    </location>
</feature>
<dbReference type="InterPro" id="IPR029044">
    <property type="entry name" value="Nucleotide-diphossugar_trans"/>
</dbReference>
<protein>
    <submittedName>
        <fullName evidence="10">Glycosyltransferase probably involved in cell wall biogenesis-like protein</fullName>
    </submittedName>
</protein>
<keyword evidence="6 8" id="KW-0472">Membrane</keyword>
<keyword evidence="4 8" id="KW-0812">Transmembrane</keyword>
<accession>A4WS68</accession>
<evidence type="ECO:0000256" key="3">
    <source>
        <dbReference type="ARBA" id="ARBA00022679"/>
    </source>
</evidence>
<evidence type="ECO:0000259" key="9">
    <source>
        <dbReference type="Pfam" id="PF13632"/>
    </source>
</evidence>
<feature type="compositionally biased region" description="Basic and acidic residues" evidence="7">
    <location>
        <begin position="15"/>
        <end position="26"/>
    </location>
</feature>
<dbReference type="PANTHER" id="PTHR43867">
    <property type="entry name" value="CELLULOSE SYNTHASE CATALYTIC SUBUNIT A [UDP-FORMING]"/>
    <property type="match status" value="1"/>
</dbReference>
<feature type="transmembrane region" description="Helical" evidence="8">
    <location>
        <begin position="44"/>
        <end position="62"/>
    </location>
</feature>
<dbReference type="BioCyc" id="RSPH349102:G1G8M-1369-MONOMER"/>
<dbReference type="Gene3D" id="3.90.550.10">
    <property type="entry name" value="Spore Coat Polysaccharide Biosynthesis Protein SpsA, Chain A"/>
    <property type="match status" value="1"/>
</dbReference>
<dbReference type="EMBL" id="CP000661">
    <property type="protein sequence ID" value="ABP70232.1"/>
    <property type="molecule type" value="Genomic_DNA"/>
</dbReference>
<reference evidence="10" key="1">
    <citation type="submission" date="2007-04" db="EMBL/GenBank/DDBJ databases">
        <title>Complete sequence of chromosome of Rhodobacter sphaeroides ATCC 17025.</title>
        <authorList>
            <consortium name="US DOE Joint Genome Institute"/>
            <person name="Copeland A."/>
            <person name="Lucas S."/>
            <person name="Lapidus A."/>
            <person name="Barry K."/>
            <person name="Detter J.C."/>
            <person name="Glavina del Rio T."/>
            <person name="Hammon N."/>
            <person name="Israni S."/>
            <person name="Dalin E."/>
            <person name="Tice H."/>
            <person name="Pitluck S."/>
            <person name="Chertkov O."/>
            <person name="Brettin T."/>
            <person name="Bruce D."/>
            <person name="Han C."/>
            <person name="Schmutz J."/>
            <person name="Larimer F."/>
            <person name="Land M."/>
            <person name="Hauser L."/>
            <person name="Kyrpides N."/>
            <person name="Kim E."/>
            <person name="Richardson P."/>
            <person name="Mackenzie C."/>
            <person name="Choudhary M."/>
            <person name="Donohue T.J."/>
            <person name="Kaplan S."/>
        </authorList>
    </citation>
    <scope>NUCLEOTIDE SEQUENCE [LARGE SCALE GENOMIC DNA]</scope>
    <source>
        <strain evidence="10">ATCC 17025</strain>
    </source>
</reference>
<dbReference type="Pfam" id="PF13632">
    <property type="entry name" value="Glyco_trans_2_3"/>
    <property type="match status" value="1"/>
</dbReference>
<dbReference type="InterPro" id="IPR001173">
    <property type="entry name" value="Glyco_trans_2-like"/>
</dbReference>
<feature type="transmembrane region" description="Helical" evidence="8">
    <location>
        <begin position="555"/>
        <end position="574"/>
    </location>
</feature>
<dbReference type="PANTHER" id="PTHR43867:SF2">
    <property type="entry name" value="CELLULOSE SYNTHASE CATALYTIC SUBUNIT A [UDP-FORMING]"/>
    <property type="match status" value="1"/>
</dbReference>
<dbReference type="GO" id="GO:0005886">
    <property type="term" value="C:plasma membrane"/>
    <property type="evidence" value="ECO:0007669"/>
    <property type="project" value="TreeGrafter"/>
</dbReference>
<feature type="region of interest" description="Disordered" evidence="7">
    <location>
        <begin position="1"/>
        <end position="26"/>
    </location>
</feature>
<evidence type="ECO:0000313" key="10">
    <source>
        <dbReference type="EMBL" id="ABP70232.1"/>
    </source>
</evidence>
<feature type="transmembrane region" description="Helical" evidence="8">
    <location>
        <begin position="515"/>
        <end position="535"/>
    </location>
</feature>
<sequence length="627" mass="69957">MSKRHDAKRARARLKRQERLRERRSARSEVHSVPLMSPAQRRRYRIAAGLWGAALAFFWSWWLDPAHFIGWGGFLLVTIPLLWLSALQLYFVLVLFRARRPASPDPVPGRWRVAMIVTKTPSEPFDVVRRTLEAMLAQDYPHDTWLADEDPSPETAAWCAAHGVRISCRKGREDYHRPVWPRRTRCKEGNLAFFHDHWGYRDYDIVSQLDADHVPQPGYLREILRPFADPAVGYVSAPSICSANARESWAARTRLHAEAAFHGALQTGYSGVLTPMCIGSHYAVRTRALKEIGGLGPELAEDHSTSMLMAAGGWRGVHAVDAIAFGDGPANVADLATQEFQWSRSLLTLLLSHTPRYLGRLPGRLRFLFVLCQLWYPLFALVMLMMYVAPALALLLDIRFADVTYPGFILHSAPAVLALTGLAWLLRRDGFNRPVEAPVISWEKALFPALQWPWVLWGCTMAVRDRLTGRFVDFRITPKGSAASRRIPPKITAIYVALAAGCVVPVFLAEELGQARGFLLLALVNAVLYGGLVLVMVWHHLRQLGAYWREQLGDLALQGAAVTGLFALILLGGFTRGAESLTALAFGLEPLQITRVEYVVSGAGSGIQPRMHFRFAPAWKSSPLLGG</sequence>
<evidence type="ECO:0000256" key="1">
    <source>
        <dbReference type="ARBA" id="ARBA00004141"/>
    </source>
</evidence>
<evidence type="ECO:0000256" key="8">
    <source>
        <dbReference type="SAM" id="Phobius"/>
    </source>
</evidence>
<keyword evidence="3 10" id="KW-0808">Transferase</keyword>
<feature type="transmembrane region" description="Helical" evidence="8">
    <location>
        <begin position="408"/>
        <end position="426"/>
    </location>
</feature>
<feature type="domain" description="Glycosyltransferase 2-like" evidence="9">
    <location>
        <begin position="208"/>
        <end position="396"/>
    </location>
</feature>
<keyword evidence="5 8" id="KW-1133">Transmembrane helix</keyword>
<keyword evidence="2" id="KW-0328">Glycosyltransferase</keyword>
<organism evidence="10">
    <name type="scientific">Cereibacter sphaeroides (strain ATCC 17025 / ATH 2.4.3)</name>
    <name type="common">Rhodobacter sphaeroides</name>
    <dbReference type="NCBI Taxonomy" id="349102"/>
    <lineage>
        <taxon>Bacteria</taxon>
        <taxon>Pseudomonadati</taxon>
        <taxon>Pseudomonadota</taxon>
        <taxon>Alphaproteobacteria</taxon>
        <taxon>Rhodobacterales</taxon>
        <taxon>Paracoccaceae</taxon>
        <taxon>Cereibacter</taxon>
    </lineage>
</organism>
<dbReference type="SUPFAM" id="SSF53448">
    <property type="entry name" value="Nucleotide-diphospho-sugar transferases"/>
    <property type="match status" value="1"/>
</dbReference>
<feature type="transmembrane region" description="Helical" evidence="8">
    <location>
        <begin position="365"/>
        <end position="388"/>
    </location>
</feature>